<name>A0A015MZQ1_RHIIW</name>
<evidence type="ECO:0000256" key="9">
    <source>
        <dbReference type="ARBA" id="ARBA00022840"/>
    </source>
</evidence>
<feature type="domain" description="UBC core" evidence="12">
    <location>
        <begin position="1"/>
        <end position="150"/>
    </location>
</feature>
<dbReference type="InterPro" id="IPR012337">
    <property type="entry name" value="RNaseH-like_sf"/>
</dbReference>
<evidence type="ECO:0000256" key="2">
    <source>
        <dbReference type="ARBA" id="ARBA00012486"/>
    </source>
</evidence>
<dbReference type="SMART" id="SM00212">
    <property type="entry name" value="UBCc"/>
    <property type="match status" value="1"/>
</dbReference>
<keyword evidence="4" id="KW-0479">Metal-binding</keyword>
<keyword evidence="6" id="KW-0863">Zinc-finger</keyword>
<evidence type="ECO:0000256" key="3">
    <source>
        <dbReference type="ARBA" id="ARBA00022679"/>
    </source>
</evidence>
<dbReference type="PROSITE" id="PS00183">
    <property type="entry name" value="UBC_1"/>
    <property type="match status" value="1"/>
</dbReference>
<keyword evidence="9" id="KW-0067">ATP-binding</keyword>
<dbReference type="PROSITE" id="PS50127">
    <property type="entry name" value="UBC_2"/>
    <property type="match status" value="1"/>
</dbReference>
<dbReference type="EMBL" id="JEMT01015703">
    <property type="protein sequence ID" value="EXX72263.1"/>
    <property type="molecule type" value="Genomic_DNA"/>
</dbReference>
<dbReference type="PANTHER" id="PTHR46481:SF10">
    <property type="entry name" value="ZINC FINGER BED DOMAIN-CONTAINING PROTEIN 39"/>
    <property type="match status" value="1"/>
</dbReference>
<dbReference type="InterPro" id="IPR052035">
    <property type="entry name" value="ZnF_BED_domain_contain"/>
</dbReference>
<evidence type="ECO:0000256" key="11">
    <source>
        <dbReference type="PROSITE-ProRule" id="PRU10133"/>
    </source>
</evidence>
<keyword evidence="8" id="KW-0862">Zinc</keyword>
<dbReference type="EC" id="2.3.2.23" evidence="2"/>
<evidence type="ECO:0000313" key="13">
    <source>
        <dbReference type="EMBL" id="EXX72263.1"/>
    </source>
</evidence>
<dbReference type="STRING" id="1432141.A0A015MZQ1"/>
<evidence type="ECO:0000256" key="10">
    <source>
        <dbReference type="ARBA" id="ARBA00023242"/>
    </source>
</evidence>
<dbReference type="HOGENOM" id="CLU_009123_12_2_1"/>
<evidence type="ECO:0000256" key="4">
    <source>
        <dbReference type="ARBA" id="ARBA00022723"/>
    </source>
</evidence>
<keyword evidence="10" id="KW-0539">Nucleus</keyword>
<evidence type="ECO:0000259" key="12">
    <source>
        <dbReference type="PROSITE" id="PS50127"/>
    </source>
</evidence>
<dbReference type="InterPro" id="IPR023313">
    <property type="entry name" value="UBQ-conjugating_AS"/>
</dbReference>
<feature type="active site" description="Glycyl thioester intermediate" evidence="11">
    <location>
        <position position="86"/>
    </location>
</feature>
<dbReference type="Pfam" id="PF00179">
    <property type="entry name" value="UQ_con"/>
    <property type="match status" value="1"/>
</dbReference>
<keyword evidence="14" id="KW-1185">Reference proteome</keyword>
<evidence type="ECO:0000313" key="14">
    <source>
        <dbReference type="Proteomes" id="UP000022910"/>
    </source>
</evidence>
<dbReference type="AlphaFoldDB" id="A0A015MZQ1"/>
<dbReference type="PANTHER" id="PTHR46481">
    <property type="entry name" value="ZINC FINGER BED DOMAIN-CONTAINING PROTEIN 4"/>
    <property type="match status" value="1"/>
</dbReference>
<evidence type="ECO:0000256" key="5">
    <source>
        <dbReference type="ARBA" id="ARBA00022741"/>
    </source>
</evidence>
<keyword evidence="3" id="KW-0808">Transferase</keyword>
<comment type="subcellular location">
    <subcellularLocation>
        <location evidence="1">Nucleus</location>
    </subcellularLocation>
</comment>
<dbReference type="InterPro" id="IPR008906">
    <property type="entry name" value="HATC_C_dom"/>
</dbReference>
<evidence type="ECO:0000256" key="1">
    <source>
        <dbReference type="ARBA" id="ARBA00004123"/>
    </source>
</evidence>
<dbReference type="InterPro" id="IPR016135">
    <property type="entry name" value="UBQ-conjugating_enzyme/RWD"/>
</dbReference>
<evidence type="ECO:0000256" key="6">
    <source>
        <dbReference type="ARBA" id="ARBA00022771"/>
    </source>
</evidence>
<dbReference type="GO" id="GO:0061631">
    <property type="term" value="F:ubiquitin conjugating enzyme activity"/>
    <property type="evidence" value="ECO:0007669"/>
    <property type="project" value="UniProtKB-EC"/>
</dbReference>
<reference evidence="13 14" key="1">
    <citation type="submission" date="2014-02" db="EMBL/GenBank/DDBJ databases">
        <title>Single nucleus genome sequencing reveals high similarity among nuclei of an endomycorrhizal fungus.</title>
        <authorList>
            <person name="Lin K."/>
            <person name="Geurts R."/>
            <person name="Zhang Z."/>
            <person name="Limpens E."/>
            <person name="Saunders D.G."/>
            <person name="Mu D."/>
            <person name="Pang E."/>
            <person name="Cao H."/>
            <person name="Cha H."/>
            <person name="Lin T."/>
            <person name="Zhou Q."/>
            <person name="Shang Y."/>
            <person name="Li Y."/>
            <person name="Ivanov S."/>
            <person name="Sharma T."/>
            <person name="Velzen R.V."/>
            <person name="Ruijter N.D."/>
            <person name="Aanen D.K."/>
            <person name="Win J."/>
            <person name="Kamoun S."/>
            <person name="Bisseling T."/>
            <person name="Huang S."/>
        </authorList>
    </citation>
    <scope>NUCLEOTIDE SEQUENCE [LARGE SCALE GENOMIC DNA]</scope>
    <source>
        <strain evidence="14">DAOM197198w</strain>
    </source>
</reference>
<dbReference type="FunFam" id="3.10.110.10:FF:000060">
    <property type="entry name" value="Ubiquitin conjugating enzyme (UbcB)"/>
    <property type="match status" value="1"/>
</dbReference>
<organism evidence="13 14">
    <name type="scientific">Rhizophagus irregularis (strain DAOM 197198w)</name>
    <name type="common">Glomus intraradices</name>
    <dbReference type="NCBI Taxonomy" id="1432141"/>
    <lineage>
        <taxon>Eukaryota</taxon>
        <taxon>Fungi</taxon>
        <taxon>Fungi incertae sedis</taxon>
        <taxon>Mucoromycota</taxon>
        <taxon>Glomeromycotina</taxon>
        <taxon>Glomeromycetes</taxon>
        <taxon>Glomerales</taxon>
        <taxon>Glomeraceae</taxon>
        <taxon>Rhizophagus</taxon>
    </lineage>
</organism>
<dbReference type="GO" id="GO:0008270">
    <property type="term" value="F:zinc ion binding"/>
    <property type="evidence" value="ECO:0007669"/>
    <property type="project" value="UniProtKB-KW"/>
</dbReference>
<keyword evidence="5" id="KW-0547">Nucleotide-binding</keyword>
<proteinExistence type="predicted"/>
<evidence type="ECO:0000256" key="8">
    <source>
        <dbReference type="ARBA" id="ARBA00022833"/>
    </source>
</evidence>
<dbReference type="GO" id="GO:0005634">
    <property type="term" value="C:nucleus"/>
    <property type="evidence" value="ECO:0007669"/>
    <property type="project" value="UniProtKB-SubCell"/>
</dbReference>
<evidence type="ECO:0000256" key="7">
    <source>
        <dbReference type="ARBA" id="ARBA00022786"/>
    </source>
</evidence>
<dbReference type="Pfam" id="PF05699">
    <property type="entry name" value="Dimer_Tnp_hAT"/>
    <property type="match status" value="1"/>
</dbReference>
<dbReference type="GO" id="GO:0005524">
    <property type="term" value="F:ATP binding"/>
    <property type="evidence" value="ECO:0007669"/>
    <property type="project" value="UniProtKB-KW"/>
</dbReference>
<dbReference type="SUPFAM" id="SSF53098">
    <property type="entry name" value="Ribonuclease H-like"/>
    <property type="match status" value="1"/>
</dbReference>
<dbReference type="Proteomes" id="UP000022910">
    <property type="component" value="Unassembled WGS sequence"/>
</dbReference>
<dbReference type="Gene3D" id="3.10.110.10">
    <property type="entry name" value="Ubiquitin Conjugating Enzyme"/>
    <property type="match status" value="1"/>
</dbReference>
<dbReference type="SUPFAM" id="SSF54495">
    <property type="entry name" value="UBC-like"/>
    <property type="match status" value="1"/>
</dbReference>
<dbReference type="SUPFAM" id="SSF140996">
    <property type="entry name" value="Hermes dimerisation domain"/>
    <property type="match status" value="1"/>
</dbReference>
<dbReference type="InterPro" id="IPR000608">
    <property type="entry name" value="UBC"/>
</dbReference>
<accession>A0A015MZQ1</accession>
<dbReference type="GO" id="GO:0046983">
    <property type="term" value="F:protein dimerization activity"/>
    <property type="evidence" value="ECO:0007669"/>
    <property type="project" value="InterPro"/>
</dbReference>
<protein>
    <recommendedName>
        <fullName evidence="2">E2 ubiquitin-conjugating enzyme</fullName>
        <ecNumber evidence="2">2.3.2.23</ecNumber>
    </recommendedName>
</protein>
<comment type="caution">
    <text evidence="13">The sequence shown here is derived from an EMBL/GenBank/DDBJ whole genome shotgun (WGS) entry which is preliminary data.</text>
</comment>
<dbReference type="OrthoDB" id="2457743at2759"/>
<sequence>MLSKRIIKETERIYSNPPPYISSVCLVQGNLRHFEAKITGPPDTPYEGGVFLLDINIPTDYPMCPPMVKFITKIYHPNIDRNGFICLDILMDNWRPYLNIAGALLSIVSFLTDPNPDCVIDVSPEISRLYKDDYDRYEATVREWTRKYAMGDYSSIFDEEQLLDALYSVGNAADEWILKYWKGETKEINGTLCKLMVCIVKDSDDSPCGKTYVISDELIKNAIIHLINCHNITKPKTFKKQQVLEPNKHPEDKQEKLWKLFTDWIIDDSQSINAITNPRFNQFIYNLDPAFVMPCQETINSIVYESYNSSFLQLQQFIKNNATSISLAVDIWTVKNSQGYLGITCSFLDKKFELHEITLDIAYIKYPYTSEYILDAFEDILSRWKIRDLIFTITTTNRSNIKKAILDMENVNWLGCTSHTLQLIIEKSIKPAEVLIARAKYYADCLKQNEFLEEDNEKINSAELLQTVMNFPTQWDFENLAKKDLIKSEKIRLTQDEEKLIQELKSILDPFSEIIELLKGNCTYSLISPLLLEIKNKFYSEDVNTVEINFEDEGQEAKDSNKNNYRIQINEPVDCTGLIDKIKLNLSVAIDHYWKDLLDPNLILFSILDPRIKRLSFISTSKRYEVENLLHEKYKEMKSVTETKTNHINENEQKQKRTNSILASLKKSSSTIRAVEVSEYLHLEEIDLDSNPFTWWKERKEKFPILYHFAIKYLSVYATSTINEKLFSDINNSIYKNNSELFKYLIFLKQNNKNLESINNNV</sequence>
<gene>
    <name evidence="13" type="ORF">RirG_070920</name>
</gene>
<keyword evidence="7" id="KW-0833">Ubl conjugation pathway</keyword>